<dbReference type="PANTHER" id="PTHR30595">
    <property type="entry name" value="GLPR-RELATED TRANSCRIPTIONAL REPRESSOR"/>
    <property type="match status" value="1"/>
</dbReference>
<dbReference type="Pfam" id="PF13749">
    <property type="entry name" value="HATPase_c_4"/>
    <property type="match status" value="1"/>
</dbReference>
<dbReference type="PANTHER" id="PTHR30595:SF6">
    <property type="entry name" value="SCHLAFEN ALBA-2 DOMAIN-CONTAINING PROTEIN"/>
    <property type="match status" value="1"/>
</dbReference>
<protein>
    <recommendedName>
        <fullName evidence="1">Schlafen AlbA-2 domain-containing protein</fullName>
    </recommendedName>
</protein>
<dbReference type="InterPro" id="IPR036390">
    <property type="entry name" value="WH_DNA-bd_sf"/>
</dbReference>
<organism evidence="2 3">
    <name type="scientific">Faecalibacterium prausnitzii</name>
    <dbReference type="NCBI Taxonomy" id="853"/>
    <lineage>
        <taxon>Bacteria</taxon>
        <taxon>Bacillati</taxon>
        <taxon>Bacillota</taxon>
        <taxon>Clostridia</taxon>
        <taxon>Eubacteriales</taxon>
        <taxon>Oscillospiraceae</taxon>
        <taxon>Faecalibacterium</taxon>
    </lineage>
</organism>
<proteinExistence type="predicted"/>
<dbReference type="Proteomes" id="UP000223709">
    <property type="component" value="Chromosome"/>
</dbReference>
<dbReference type="AlphaFoldDB" id="A0A291TAK7"/>
<evidence type="ECO:0000313" key="3">
    <source>
        <dbReference type="Proteomes" id="UP000223709"/>
    </source>
</evidence>
<dbReference type="Gene3D" id="1.10.10.10">
    <property type="entry name" value="Winged helix-like DNA-binding domain superfamily/Winged helix DNA-binding domain"/>
    <property type="match status" value="2"/>
</dbReference>
<dbReference type="InterPro" id="IPR038475">
    <property type="entry name" value="RecG_C_sf"/>
</dbReference>
<dbReference type="Gene3D" id="3.30.565.60">
    <property type="match status" value="1"/>
</dbReference>
<evidence type="ECO:0000313" key="2">
    <source>
        <dbReference type="EMBL" id="ATL90149.1"/>
    </source>
</evidence>
<accession>A0A291TAK7</accession>
<dbReference type="InterPro" id="IPR007421">
    <property type="entry name" value="Schlafen_AlbA_2_dom"/>
</dbReference>
<dbReference type="SUPFAM" id="SSF46785">
    <property type="entry name" value="Winged helix' DNA-binding domain"/>
    <property type="match status" value="2"/>
</dbReference>
<evidence type="ECO:0000259" key="1">
    <source>
        <dbReference type="Pfam" id="PF04326"/>
    </source>
</evidence>
<dbReference type="Pfam" id="PF04326">
    <property type="entry name" value="SLFN_AlbA_2"/>
    <property type="match status" value="1"/>
</dbReference>
<dbReference type="InterPro" id="IPR036388">
    <property type="entry name" value="WH-like_DNA-bd_sf"/>
</dbReference>
<dbReference type="EMBL" id="CP023819">
    <property type="protein sequence ID" value="ATL90149.1"/>
    <property type="molecule type" value="Genomic_DNA"/>
</dbReference>
<feature type="domain" description="Schlafen AlbA-2" evidence="1">
    <location>
        <begin position="14"/>
        <end position="127"/>
    </location>
</feature>
<gene>
    <name evidence="2" type="ORF">CRH10_07470</name>
</gene>
<sequence>MTEQALRKMIAAGESTRQEFKSWMKCKDYRQRKELAVKSAVALANTKGGVLLFGVEDDGTITGCPKSDPQALMEAIYDMTRPSLFTEIEPVETSDGVVLLVSVEKSNSRVATTSGIYYKRLGNKTKPDYPANDVYSPADNPDFSAKIVEGASESDIDQLEVYRLKEKLRIRDAGSALPDLADTTFLDNLNLIRMDKDEVRVTVAGLLFVGKAASIARLLPQAEVIYLHYSDEAQTEYDNRMDMQEPVISILDKLTERIRTYNRLTNVQVGLFRLEVYDFSEAVFQEALLNALAHRSYEDMAPIYVKHYPTKIVIENPGGFPGDINESNIITHQSIPRNKLIAMTLQHLKYVQRSGQGVDIMFQSMLTEGKPYPEYASTPNSVRLTLRSTMENQSFVRFIAETQDKRSKMFTLSELMILHYLREHQKITLKQAAKTIQETDDNAHKVLNALRDEGLLELNGKTYMLSLKVYETVKTDVAYVQDKTVSQIQAKDRILEYLKHKPWITNQKAQELCGYTKDQAYRILRKLVEEGKIEVKGAGRGRRYCLKENQR</sequence>
<dbReference type="RefSeq" id="WP_098923912.1">
    <property type="nucleotide sequence ID" value="NZ_CP023819.1"/>
</dbReference>
<name>A0A291TAK7_9FIRM</name>
<reference evidence="2 3" key="1">
    <citation type="submission" date="2017-10" db="EMBL/GenBank/DDBJ databases">
        <title>Complete Genome Sequence of Faecalibacterium prausnitzii isolated from the gut of healthy adult Indian.</title>
        <authorList>
            <person name="Bag S."/>
            <person name="Ghosh T.S."/>
            <person name="Das B."/>
        </authorList>
    </citation>
    <scope>NUCLEOTIDE SEQUENCE [LARGE SCALE GENOMIC DNA]</scope>
    <source>
        <strain evidence="2 3">Indica</strain>
    </source>
</reference>
<dbReference type="Gene3D" id="3.30.950.30">
    <property type="entry name" value="Schlafen, AAA domain"/>
    <property type="match status" value="1"/>
</dbReference>
<dbReference type="InterPro" id="IPR038461">
    <property type="entry name" value="Schlafen_AlbA_2_dom_sf"/>
</dbReference>